<comment type="caution">
    <text evidence="1">The sequence shown here is derived from an EMBL/GenBank/DDBJ whole genome shotgun (WGS) entry which is preliminary data.</text>
</comment>
<sequence>MGFFVCELIFSNKCDYDSASASNALESTAIIQGTGTS</sequence>
<proteinExistence type="predicted"/>
<evidence type="ECO:0000313" key="1">
    <source>
        <dbReference type="EMBL" id="GAC10359.1"/>
    </source>
</evidence>
<evidence type="ECO:0000313" key="2">
    <source>
        <dbReference type="Proteomes" id="UP000006320"/>
    </source>
</evidence>
<organism evidence="1 2">
    <name type="scientific">Paraglaciecola chathamensis S18K6</name>
    <dbReference type="NCBI Taxonomy" id="1127672"/>
    <lineage>
        <taxon>Bacteria</taxon>
        <taxon>Pseudomonadati</taxon>
        <taxon>Pseudomonadota</taxon>
        <taxon>Gammaproteobacteria</taxon>
        <taxon>Alteromonadales</taxon>
        <taxon>Alteromonadaceae</taxon>
        <taxon>Paraglaciecola</taxon>
    </lineage>
</organism>
<dbReference type="EMBL" id="BAEM01000033">
    <property type="protein sequence ID" value="GAC10359.1"/>
    <property type="molecule type" value="Genomic_DNA"/>
</dbReference>
<accession>A0AAV3UXK4</accession>
<name>A0AAV3UXK4_9ALTE</name>
<reference evidence="1 2" key="1">
    <citation type="journal article" date="2017" name="Antonie Van Leeuwenhoek">
        <title>Rhizobium rhizosphaerae sp. nov., a novel species isolated from rice rhizosphere.</title>
        <authorList>
            <person name="Zhao J.J."/>
            <person name="Zhang J."/>
            <person name="Zhang R.J."/>
            <person name="Zhang C.W."/>
            <person name="Yin H.Q."/>
            <person name="Zhang X.X."/>
        </authorList>
    </citation>
    <scope>NUCLEOTIDE SEQUENCE [LARGE SCALE GENOMIC DNA]</scope>
    <source>
        <strain evidence="1 2">S18K6</strain>
    </source>
</reference>
<gene>
    <name evidence="1" type="ORF">GCHA_2412</name>
</gene>
<protein>
    <submittedName>
        <fullName evidence="1">Uncharacterized protein</fullName>
    </submittedName>
</protein>
<dbReference type="AlphaFoldDB" id="A0AAV3UXK4"/>
<dbReference type="Proteomes" id="UP000006320">
    <property type="component" value="Unassembled WGS sequence"/>
</dbReference>